<gene>
    <name evidence="2" type="ORF">TAV2_LOCUS3808</name>
</gene>
<proteinExistence type="predicted"/>
<reference evidence="2 3" key="1">
    <citation type="submission" date="2022-03" db="EMBL/GenBank/DDBJ databases">
        <authorList>
            <person name="Nunn A."/>
            <person name="Chopra R."/>
            <person name="Nunn A."/>
            <person name="Contreras Garrido A."/>
        </authorList>
    </citation>
    <scope>NUCLEOTIDE SEQUENCE [LARGE SCALE GENOMIC DNA]</scope>
</reference>
<dbReference type="AlphaFoldDB" id="A0AAU9R6E0"/>
<feature type="chain" id="PRO_5043471214" description="Plant thionin family protein" evidence="1">
    <location>
        <begin position="27"/>
        <end position="71"/>
    </location>
</feature>
<accession>A0AAU9R6E0</accession>
<organism evidence="2 3">
    <name type="scientific">Thlaspi arvense</name>
    <name type="common">Field penny-cress</name>
    <dbReference type="NCBI Taxonomy" id="13288"/>
    <lineage>
        <taxon>Eukaryota</taxon>
        <taxon>Viridiplantae</taxon>
        <taxon>Streptophyta</taxon>
        <taxon>Embryophyta</taxon>
        <taxon>Tracheophyta</taxon>
        <taxon>Spermatophyta</taxon>
        <taxon>Magnoliopsida</taxon>
        <taxon>eudicotyledons</taxon>
        <taxon>Gunneridae</taxon>
        <taxon>Pentapetalae</taxon>
        <taxon>rosids</taxon>
        <taxon>malvids</taxon>
        <taxon>Brassicales</taxon>
        <taxon>Brassicaceae</taxon>
        <taxon>Thlaspideae</taxon>
        <taxon>Thlaspi</taxon>
    </lineage>
</organism>
<feature type="signal peptide" evidence="1">
    <location>
        <begin position="1"/>
        <end position="26"/>
    </location>
</feature>
<evidence type="ECO:0000256" key="1">
    <source>
        <dbReference type="SAM" id="SignalP"/>
    </source>
</evidence>
<name>A0AAU9R6E0_THLAR</name>
<evidence type="ECO:0000313" key="2">
    <source>
        <dbReference type="EMBL" id="CAH2034683.1"/>
    </source>
</evidence>
<dbReference type="Proteomes" id="UP000836841">
    <property type="component" value="Chromosome 1"/>
</dbReference>
<evidence type="ECO:0000313" key="3">
    <source>
        <dbReference type="Proteomes" id="UP000836841"/>
    </source>
</evidence>
<keyword evidence="3" id="KW-1185">Reference proteome</keyword>
<sequence length="71" mass="8000">MDAKWNSMIVIMFVVAMVMAMNTVNAMTLSECRDNCPQSCAFTGAPEYKCLQSCYQRCQGLPPYRIVEAHT</sequence>
<dbReference type="EMBL" id="OU466857">
    <property type="protein sequence ID" value="CAH2034683.1"/>
    <property type="molecule type" value="Genomic_DNA"/>
</dbReference>
<evidence type="ECO:0008006" key="4">
    <source>
        <dbReference type="Google" id="ProtNLM"/>
    </source>
</evidence>
<keyword evidence="1" id="KW-0732">Signal</keyword>
<protein>
    <recommendedName>
        <fullName evidence="4">Plant thionin family protein</fullName>
    </recommendedName>
</protein>